<dbReference type="InterPro" id="IPR024983">
    <property type="entry name" value="CHAT_dom"/>
</dbReference>
<evidence type="ECO:0000313" key="3">
    <source>
        <dbReference type="EMBL" id="PZD74081.1"/>
    </source>
</evidence>
<dbReference type="Proteomes" id="UP000248857">
    <property type="component" value="Unassembled WGS sequence"/>
</dbReference>
<feature type="domain" description="CHASE2" evidence="2">
    <location>
        <begin position="405"/>
        <end position="736"/>
    </location>
</feature>
<evidence type="ECO:0000313" key="4">
    <source>
        <dbReference type="Proteomes" id="UP000248857"/>
    </source>
</evidence>
<keyword evidence="4" id="KW-1185">Reference proteome</keyword>
<sequence>MSVRQTYRLKVQQVEQACLFDLSWGKGQQLSAQVSYPEALEAAYATWVRCYLFFYKNLSLDAATELRGKLKATGRITPVGVDWQAELVQAEAELLQQLHHWLRSAELYEIRSAIRQPADLLLVCEPLSLARLPWEMWDLGNVRIARCPANVRATSNRSPHQRRRVRVLAILGDEKGLDFAADRAAVKALAPKAEVQFVGWQPGLSIPELKRQICDAISDPLGWDILFFAGHSNETNLTGGELAIAPNTLITIKEIAPHLKQLQEKGLQLAIFNSCSGLSIAISLIDLGLSQVAVMREPIHNRVAQVFLGRFLKHLNSYQDAHDALCSAVVGLQHEENLSYPSAHLIPSFFRHPESKPFRLQPMGIRQYIRPWLPTRREAVTLAILIVLSLWPSLQRTLLDQRILAQSVYRMLTDQIPAQTTPPLTLVQIDDASIQKAGIRDPKPMDRAYLAKLVDRLVAHKSQVIGIDYLLDRQQPQSDPLLASAVRSAVAQQNTWLVFASTIQPNGLEIGVNPKTEIASPTWSLQAHIHGQPTHIELPRDDCRQACPFAYLIAMLTAYQENGTGLVGPSLENKKKLKSHFLNDAQQLSEPKLDFIQKQQQAWLSLGSYYLKQQWLDPILDFSIPPEQAYQSIPAWQLLATKQEENLSSVVIVAPGGYKEAGVNQSDNFAIPLALQFWRASLSENDGNLDRAVFTGGEAHAYMVHHLLQKRLVIPIPNLWMVLLMSFLGKVISLRWGYSRPIKWWQILGVGTGTTGIYSLISLQGYLSASVLFPVLLPSMTVLLYLLPLRGRRNHG</sequence>
<reference evidence="3 4" key="1">
    <citation type="journal article" date="2018" name="Sci. Rep.">
        <title>A novel species of the marine cyanobacterium Acaryochloris with a unique pigment content and lifestyle.</title>
        <authorList>
            <person name="Partensky F."/>
            <person name="Six C."/>
            <person name="Ratin M."/>
            <person name="Garczarek L."/>
            <person name="Vaulot D."/>
            <person name="Probert I."/>
            <person name="Calteau A."/>
            <person name="Gourvil P."/>
            <person name="Marie D."/>
            <person name="Grebert T."/>
            <person name="Bouchier C."/>
            <person name="Le Panse S."/>
            <person name="Gachenot M."/>
            <person name="Rodriguez F."/>
            <person name="Garrido J.L."/>
        </authorList>
    </citation>
    <scope>NUCLEOTIDE SEQUENCE [LARGE SCALE GENOMIC DNA]</scope>
    <source>
        <strain evidence="3 4">RCC1774</strain>
    </source>
</reference>
<dbReference type="AlphaFoldDB" id="A0A2W1K0A5"/>
<dbReference type="Pfam" id="PF05226">
    <property type="entry name" value="CHASE2"/>
    <property type="match status" value="1"/>
</dbReference>
<evidence type="ECO:0000259" key="2">
    <source>
        <dbReference type="SMART" id="SM01080"/>
    </source>
</evidence>
<dbReference type="EMBL" id="PQWO01000003">
    <property type="protein sequence ID" value="PZD74081.1"/>
    <property type="molecule type" value="Genomic_DNA"/>
</dbReference>
<accession>A0A2W1K0A5</accession>
<keyword evidence="1" id="KW-0812">Transmembrane</keyword>
<dbReference type="RefSeq" id="WP_110985118.1">
    <property type="nucleotide sequence ID" value="NZ_CAWNWM010000003.1"/>
</dbReference>
<feature type="transmembrane region" description="Helical" evidence="1">
    <location>
        <begin position="744"/>
        <end position="761"/>
    </location>
</feature>
<dbReference type="SMART" id="SM01080">
    <property type="entry name" value="CHASE2"/>
    <property type="match status" value="1"/>
</dbReference>
<organism evidence="3 4">
    <name type="scientific">Acaryochloris thomasi RCC1774</name>
    <dbReference type="NCBI Taxonomy" id="1764569"/>
    <lineage>
        <taxon>Bacteria</taxon>
        <taxon>Bacillati</taxon>
        <taxon>Cyanobacteriota</taxon>
        <taxon>Cyanophyceae</taxon>
        <taxon>Acaryochloridales</taxon>
        <taxon>Acaryochloridaceae</taxon>
        <taxon>Acaryochloris</taxon>
        <taxon>Acaryochloris thomasi</taxon>
    </lineage>
</organism>
<comment type="caution">
    <text evidence="3">The sequence shown here is derived from an EMBL/GenBank/DDBJ whole genome shotgun (WGS) entry which is preliminary data.</text>
</comment>
<protein>
    <recommendedName>
        <fullName evidence="2">CHASE2 domain-containing protein</fullName>
    </recommendedName>
</protein>
<dbReference type="OrthoDB" id="444941at2"/>
<keyword evidence="1" id="KW-1133">Transmembrane helix</keyword>
<feature type="transmembrane region" description="Helical" evidence="1">
    <location>
        <begin position="767"/>
        <end position="787"/>
    </location>
</feature>
<dbReference type="Pfam" id="PF12770">
    <property type="entry name" value="CHAT"/>
    <property type="match status" value="1"/>
</dbReference>
<gene>
    <name evidence="3" type="ORF">C1752_01133</name>
</gene>
<dbReference type="InterPro" id="IPR007890">
    <property type="entry name" value="CHASE2"/>
</dbReference>
<feature type="transmembrane region" description="Helical" evidence="1">
    <location>
        <begin position="712"/>
        <end position="732"/>
    </location>
</feature>
<evidence type="ECO:0000256" key="1">
    <source>
        <dbReference type="SAM" id="Phobius"/>
    </source>
</evidence>
<proteinExistence type="predicted"/>
<keyword evidence="1" id="KW-0472">Membrane</keyword>
<name>A0A2W1K0A5_9CYAN</name>